<feature type="transmembrane region" description="Helical" evidence="1">
    <location>
        <begin position="104"/>
        <end position="127"/>
    </location>
</feature>
<gene>
    <name evidence="2" type="ORF">SAMN05660733_01434</name>
</gene>
<sequence length="173" mass="18203">MCGATRPATANRLGCVDTRKRVDPVRRGRTILGASLLLTAVAAGTRAAVGFSYAPELESVIRADDGLDVTIALHTGLTYAWLVFAVLTAAAAVPLLVNGSGRTFAAGVCYALGMPLLLFSIGVIAPISTVQTLTWLTCGTVLLTGCFVMLTSGPVPQQRVAPDRRRPARSRHR</sequence>
<dbReference type="EMBL" id="FWYC01000004">
    <property type="protein sequence ID" value="SMC71207.1"/>
    <property type="molecule type" value="Genomic_DNA"/>
</dbReference>
<keyword evidence="1" id="KW-1133">Transmembrane helix</keyword>
<dbReference type="STRING" id="40571.SAMN05660733_01434"/>
<proteinExistence type="predicted"/>
<reference evidence="3" key="1">
    <citation type="submission" date="2017-04" db="EMBL/GenBank/DDBJ databases">
        <authorList>
            <person name="Varghese N."/>
            <person name="Submissions S."/>
        </authorList>
    </citation>
    <scope>NUCLEOTIDE SEQUENCE [LARGE SCALE GENOMIC DNA]</scope>
    <source>
        <strain evidence="3">DSM 44073</strain>
    </source>
</reference>
<accession>A0A1W2BDY9</accession>
<dbReference type="Proteomes" id="UP000192840">
    <property type="component" value="Unassembled WGS sequence"/>
</dbReference>
<evidence type="ECO:0000313" key="3">
    <source>
        <dbReference type="Proteomes" id="UP000192840"/>
    </source>
</evidence>
<organism evidence="2 3">
    <name type="scientific">Lentzea albidocapillata</name>
    <dbReference type="NCBI Taxonomy" id="40571"/>
    <lineage>
        <taxon>Bacteria</taxon>
        <taxon>Bacillati</taxon>
        <taxon>Actinomycetota</taxon>
        <taxon>Actinomycetes</taxon>
        <taxon>Pseudonocardiales</taxon>
        <taxon>Pseudonocardiaceae</taxon>
        <taxon>Lentzea</taxon>
    </lineage>
</organism>
<dbReference type="eggNOG" id="ENOG50320HU">
    <property type="taxonomic scope" value="Bacteria"/>
</dbReference>
<name>A0A1W2BDY9_9PSEU</name>
<keyword evidence="1" id="KW-0812">Transmembrane</keyword>
<feature type="transmembrane region" description="Helical" evidence="1">
    <location>
        <begin position="71"/>
        <end position="97"/>
    </location>
</feature>
<feature type="transmembrane region" description="Helical" evidence="1">
    <location>
        <begin position="133"/>
        <end position="155"/>
    </location>
</feature>
<dbReference type="AlphaFoldDB" id="A0A1W2BDY9"/>
<evidence type="ECO:0000256" key="1">
    <source>
        <dbReference type="SAM" id="Phobius"/>
    </source>
</evidence>
<feature type="transmembrane region" description="Helical" evidence="1">
    <location>
        <begin position="30"/>
        <end position="51"/>
    </location>
</feature>
<protein>
    <submittedName>
        <fullName evidence="2">Uncharacterized protein</fullName>
    </submittedName>
</protein>
<keyword evidence="1" id="KW-0472">Membrane</keyword>
<evidence type="ECO:0000313" key="2">
    <source>
        <dbReference type="EMBL" id="SMC71207.1"/>
    </source>
</evidence>
<keyword evidence="3" id="KW-1185">Reference proteome</keyword>